<feature type="region of interest" description="Disordered" evidence="1">
    <location>
        <begin position="1"/>
        <end position="25"/>
    </location>
</feature>
<evidence type="ECO:0000256" key="1">
    <source>
        <dbReference type="SAM" id="MobiDB-lite"/>
    </source>
</evidence>
<name>A0ABU1JN49_9PROT</name>
<dbReference type="Proteomes" id="UP001262410">
    <property type="component" value="Unassembled WGS sequence"/>
</dbReference>
<keyword evidence="3" id="KW-1185">Reference proteome</keyword>
<sequence length="108" mass="10985">MRSVNRPPDDASVVPSGRARPGPSGSLRFWINGRAFGIAIDSITAFPTGWVSRDHANDQPVGVISVVTPGAPLSLDEIAASSANKGRPCAPEGATGRSAAGPKPRVGA</sequence>
<reference evidence="2 3" key="1">
    <citation type="submission" date="2023-07" db="EMBL/GenBank/DDBJ databases">
        <title>Sorghum-associated microbial communities from plants grown in Nebraska, USA.</title>
        <authorList>
            <person name="Schachtman D."/>
        </authorList>
    </citation>
    <scope>NUCLEOTIDE SEQUENCE [LARGE SCALE GENOMIC DNA]</scope>
    <source>
        <strain evidence="2 3">584</strain>
    </source>
</reference>
<protein>
    <submittedName>
        <fullName evidence="2">Uncharacterized protein</fullName>
    </submittedName>
</protein>
<comment type="caution">
    <text evidence="2">The sequence shown here is derived from an EMBL/GenBank/DDBJ whole genome shotgun (WGS) entry which is preliminary data.</text>
</comment>
<dbReference type="RefSeq" id="WP_309794448.1">
    <property type="nucleotide sequence ID" value="NZ_JAVDPW010000004.1"/>
</dbReference>
<evidence type="ECO:0000313" key="2">
    <source>
        <dbReference type="EMBL" id="MDR6290036.1"/>
    </source>
</evidence>
<feature type="region of interest" description="Disordered" evidence="1">
    <location>
        <begin position="81"/>
        <end position="108"/>
    </location>
</feature>
<dbReference type="EMBL" id="JAVDPW010000004">
    <property type="protein sequence ID" value="MDR6290036.1"/>
    <property type="molecule type" value="Genomic_DNA"/>
</dbReference>
<accession>A0ABU1JN49</accession>
<gene>
    <name evidence="2" type="ORF">E9232_002557</name>
</gene>
<proteinExistence type="predicted"/>
<organism evidence="2 3">
    <name type="scientific">Inquilinus ginsengisoli</name>
    <dbReference type="NCBI Taxonomy" id="363840"/>
    <lineage>
        <taxon>Bacteria</taxon>
        <taxon>Pseudomonadati</taxon>
        <taxon>Pseudomonadota</taxon>
        <taxon>Alphaproteobacteria</taxon>
        <taxon>Rhodospirillales</taxon>
        <taxon>Rhodospirillaceae</taxon>
        <taxon>Inquilinus</taxon>
    </lineage>
</organism>
<evidence type="ECO:0000313" key="3">
    <source>
        <dbReference type="Proteomes" id="UP001262410"/>
    </source>
</evidence>